<dbReference type="GO" id="GO:0008270">
    <property type="term" value="F:zinc ion binding"/>
    <property type="evidence" value="ECO:0007669"/>
    <property type="project" value="InterPro"/>
</dbReference>
<proteinExistence type="predicted"/>
<feature type="transmembrane region" description="Helical" evidence="2">
    <location>
        <begin position="21"/>
        <end position="44"/>
    </location>
</feature>
<organism evidence="3 4">
    <name type="scientific">Favolaschia claudopus</name>
    <dbReference type="NCBI Taxonomy" id="2862362"/>
    <lineage>
        <taxon>Eukaryota</taxon>
        <taxon>Fungi</taxon>
        <taxon>Dikarya</taxon>
        <taxon>Basidiomycota</taxon>
        <taxon>Agaricomycotina</taxon>
        <taxon>Agaricomycetes</taxon>
        <taxon>Agaricomycetidae</taxon>
        <taxon>Agaricales</taxon>
        <taxon>Marasmiineae</taxon>
        <taxon>Mycenaceae</taxon>
        <taxon>Favolaschia</taxon>
    </lineage>
</organism>
<evidence type="ECO:0000256" key="1">
    <source>
        <dbReference type="SAM" id="MobiDB-lite"/>
    </source>
</evidence>
<dbReference type="AlphaFoldDB" id="A0AAW0ABB8"/>
<evidence type="ECO:0000256" key="2">
    <source>
        <dbReference type="SAM" id="Phobius"/>
    </source>
</evidence>
<dbReference type="InterPro" id="IPR001138">
    <property type="entry name" value="Zn2Cys6_DnaBD"/>
</dbReference>
<gene>
    <name evidence="3" type="ORF">R3P38DRAFT_3602641</name>
</gene>
<dbReference type="CDD" id="cd00067">
    <property type="entry name" value="GAL4"/>
    <property type="match status" value="1"/>
</dbReference>
<comment type="caution">
    <text evidence="3">The sequence shown here is derived from an EMBL/GenBank/DDBJ whole genome shotgun (WGS) entry which is preliminary data.</text>
</comment>
<name>A0AAW0ABB8_9AGAR</name>
<feature type="compositionally biased region" description="Low complexity" evidence="1">
    <location>
        <begin position="123"/>
        <end position="134"/>
    </location>
</feature>
<protein>
    <submittedName>
        <fullName evidence="3">Uncharacterized protein</fullName>
    </submittedName>
</protein>
<keyword evidence="2" id="KW-0812">Transmembrane</keyword>
<evidence type="ECO:0000313" key="3">
    <source>
        <dbReference type="EMBL" id="KAK7006443.1"/>
    </source>
</evidence>
<keyword evidence="2" id="KW-1133">Transmembrane helix</keyword>
<evidence type="ECO:0000313" key="4">
    <source>
        <dbReference type="Proteomes" id="UP001362999"/>
    </source>
</evidence>
<reference evidence="3 4" key="1">
    <citation type="journal article" date="2024" name="J Genomics">
        <title>Draft genome sequencing and assembly of Favolaschia claudopus CIRM-BRFM 2984 isolated from oak limbs.</title>
        <authorList>
            <person name="Navarro D."/>
            <person name="Drula E."/>
            <person name="Chaduli D."/>
            <person name="Cazenave R."/>
            <person name="Ahrendt S."/>
            <person name="Wang J."/>
            <person name="Lipzen A."/>
            <person name="Daum C."/>
            <person name="Barry K."/>
            <person name="Grigoriev I.V."/>
            <person name="Favel A."/>
            <person name="Rosso M.N."/>
            <person name="Martin F."/>
        </authorList>
    </citation>
    <scope>NUCLEOTIDE SEQUENCE [LARGE SCALE GENOMIC DNA]</scope>
    <source>
        <strain evidence="3 4">CIRM-BRFM 2984</strain>
    </source>
</reference>
<accession>A0AAW0ABB8</accession>
<keyword evidence="2" id="KW-0472">Membrane</keyword>
<sequence length="520" mass="57090">MSLLSESAESSTSQEAEIGDLGFLILCVCYVIDLFFCSAGILALRRGKSMHSLFAYKKACRLHLCAKNGWTASFGVAQRWSIKRKRRCDGAEPCSTCIAASRAHECTFRHEPRRRKSTMAVTSSVKAISSSSVSSKRRSGTDSGSQPHTPDRSPSIEPPPLTFDASDDAPNMLAFLDFIEAISEEEKDWSAAASKSTTTASSSNIDLPALPQFLTLDEPPSSTFPILYQPTPKRSAELFQLRNLFLDNSWRYGLNTTAEKRDALSRGDTSGLIVHPVLVTVCELLGYQLSSNSAKTSQYYDPHLDPSPAPPVTLGSQSHITQSPTSGQEAELAMTIFDVLHREASTMPSTTLMQVYNMLGVYYGMRGDVAMYRQLFNKLGAILLTTTTTKPSLACDDDLFVLDPSSSMDPASYYPQTAAQEWRVCCLFSFASRSAFSANIFLDLAVSLNRVSTPVFDPALLLTFRKLAIHIILTSCHLIMGGWYTTRPNYQWQGVGLPSTVSSQSLSSWRAANKSEQVDT</sequence>
<feature type="region of interest" description="Disordered" evidence="1">
    <location>
        <begin position="117"/>
        <end position="164"/>
    </location>
</feature>
<keyword evidence="4" id="KW-1185">Reference proteome</keyword>
<dbReference type="EMBL" id="JAWWNJ010000076">
    <property type="protein sequence ID" value="KAK7006443.1"/>
    <property type="molecule type" value="Genomic_DNA"/>
</dbReference>
<dbReference type="InterPro" id="IPR036864">
    <property type="entry name" value="Zn2-C6_fun-type_DNA-bd_sf"/>
</dbReference>
<dbReference type="Proteomes" id="UP001362999">
    <property type="component" value="Unassembled WGS sequence"/>
</dbReference>
<dbReference type="Gene3D" id="4.10.240.10">
    <property type="entry name" value="Zn(2)-C6 fungal-type DNA-binding domain"/>
    <property type="match status" value="1"/>
</dbReference>
<dbReference type="GO" id="GO:0000981">
    <property type="term" value="F:DNA-binding transcription factor activity, RNA polymerase II-specific"/>
    <property type="evidence" value="ECO:0007669"/>
    <property type="project" value="InterPro"/>
</dbReference>